<evidence type="ECO:0000256" key="2">
    <source>
        <dbReference type="ARBA" id="ARBA00022490"/>
    </source>
</evidence>
<dbReference type="Gene3D" id="3.40.630.30">
    <property type="match status" value="1"/>
</dbReference>
<gene>
    <name evidence="5 8" type="primary">rimI</name>
    <name evidence="8" type="ORF">E6C76_04375</name>
</gene>
<dbReference type="CDD" id="cd04301">
    <property type="entry name" value="NAT_SF"/>
    <property type="match status" value="1"/>
</dbReference>
<evidence type="ECO:0000313" key="9">
    <source>
        <dbReference type="Proteomes" id="UP000308430"/>
    </source>
</evidence>
<evidence type="ECO:0000256" key="6">
    <source>
        <dbReference type="RuleBase" id="RU363094"/>
    </source>
</evidence>
<dbReference type="GO" id="GO:0005737">
    <property type="term" value="C:cytoplasm"/>
    <property type="evidence" value="ECO:0007669"/>
    <property type="project" value="UniProtKB-SubCell"/>
</dbReference>
<comment type="similarity">
    <text evidence="1 5 6">Belongs to the acetyltransferase family. RimI subfamily.</text>
</comment>
<evidence type="ECO:0000259" key="7">
    <source>
        <dbReference type="PROSITE" id="PS51186"/>
    </source>
</evidence>
<keyword evidence="2 5" id="KW-0963">Cytoplasm</keyword>
<comment type="caution">
    <text evidence="5">Lacks conserved residue(s) required for the propagation of feature annotation.</text>
</comment>
<feature type="binding site" evidence="5">
    <location>
        <position position="102"/>
    </location>
    <ligand>
        <name>acetyl-CoA</name>
        <dbReference type="ChEBI" id="CHEBI:57288"/>
    </ligand>
</feature>
<evidence type="ECO:0000256" key="5">
    <source>
        <dbReference type="HAMAP-Rule" id="MF_02210"/>
    </source>
</evidence>
<keyword evidence="3 5" id="KW-0808">Transferase</keyword>
<dbReference type="GO" id="GO:0008999">
    <property type="term" value="F:protein-N-terminal-alanine acetyltransferase activity"/>
    <property type="evidence" value="ECO:0007669"/>
    <property type="project" value="UniProtKB-UniRule"/>
</dbReference>
<comment type="function">
    <text evidence="5 6">Acetylates the N-terminal alanine of ribosomal protein bS18.</text>
</comment>
<comment type="subcellular location">
    <subcellularLocation>
        <location evidence="5 6">Cytoplasm</location>
    </subcellularLocation>
</comment>
<dbReference type="InterPro" id="IPR000182">
    <property type="entry name" value="GNAT_dom"/>
</dbReference>
<dbReference type="Proteomes" id="UP000308430">
    <property type="component" value="Unassembled WGS sequence"/>
</dbReference>
<dbReference type="EMBL" id="SSOC01000002">
    <property type="protein sequence ID" value="THF66635.1"/>
    <property type="molecule type" value="Genomic_DNA"/>
</dbReference>
<dbReference type="EC" id="2.3.1.266" evidence="5 6"/>
<dbReference type="InterPro" id="IPR016181">
    <property type="entry name" value="Acyl_CoA_acyltransferase"/>
</dbReference>
<dbReference type="PANTHER" id="PTHR43420">
    <property type="entry name" value="ACETYLTRANSFERASE"/>
    <property type="match status" value="1"/>
</dbReference>
<dbReference type="HAMAP" id="MF_02210">
    <property type="entry name" value="RimI"/>
    <property type="match status" value="1"/>
</dbReference>
<dbReference type="InterPro" id="IPR050680">
    <property type="entry name" value="YpeA/RimI_acetyltransf"/>
</dbReference>
<dbReference type="InterPro" id="IPR006464">
    <property type="entry name" value="AcTrfase_RimI/Ard1"/>
</dbReference>
<dbReference type="NCBIfam" id="TIGR01575">
    <property type="entry name" value="rimI"/>
    <property type="match status" value="1"/>
</dbReference>
<dbReference type="InterPro" id="IPR043690">
    <property type="entry name" value="RimI"/>
</dbReference>
<feature type="active site" description="Proton acceptor" evidence="5">
    <location>
        <position position="97"/>
    </location>
</feature>
<feature type="binding site" evidence="5">
    <location>
        <begin position="63"/>
        <end position="65"/>
    </location>
    <ligand>
        <name>acetyl-CoA</name>
        <dbReference type="ChEBI" id="CHEBI:57288"/>
    </ligand>
</feature>
<feature type="active site" description="Proton donor" evidence="5">
    <location>
        <position position="109"/>
    </location>
</feature>
<keyword evidence="9" id="KW-1185">Reference proteome</keyword>
<sequence length="140" mass="15545">MREDDLDWVEATEADLHAYPWSRGNFIDSLSAGQAVWVQRMDGQRSGYAVLLNVLDETHLLTLGIHRAMQGRGLGAALLDFLTGNARAGGSTQFFLEVRPSNQSAFALYRRTGFEQIGRRKGYYPAPGGREDAIVMRLAL</sequence>
<dbReference type="PANTHER" id="PTHR43420:SF51">
    <property type="entry name" value="PEPTIDYL-LYSINE N-ACETYLTRANSFERASE YIAC"/>
    <property type="match status" value="1"/>
</dbReference>
<feature type="domain" description="N-acetyltransferase" evidence="7">
    <location>
        <begin position="1"/>
        <end position="140"/>
    </location>
</feature>
<evidence type="ECO:0000313" key="8">
    <source>
        <dbReference type="EMBL" id="THF66635.1"/>
    </source>
</evidence>
<protein>
    <recommendedName>
        <fullName evidence="5 6">[Ribosomal protein bS18]-alanine N-acetyltransferase</fullName>
        <ecNumber evidence="5 6">2.3.1.266</ecNumber>
    </recommendedName>
</protein>
<name>A0A4S4B372_9RHOO</name>
<reference evidence="8 9" key="1">
    <citation type="submission" date="2019-04" db="EMBL/GenBank/DDBJ databases">
        <title>Azoarcus nasutitermitis sp. nov. isolated from termite nest.</title>
        <authorList>
            <person name="Lin S.-Y."/>
            <person name="Hameed A."/>
            <person name="Hsu Y.-H."/>
            <person name="Young C.-C."/>
        </authorList>
    </citation>
    <scope>NUCLEOTIDE SEQUENCE [LARGE SCALE GENOMIC DNA]</scope>
    <source>
        <strain evidence="8 9">CC-YHH838</strain>
    </source>
</reference>
<organism evidence="8 9">
    <name type="scientific">Pseudothauera nasutitermitis</name>
    <dbReference type="NCBI Taxonomy" id="2565930"/>
    <lineage>
        <taxon>Bacteria</taxon>
        <taxon>Pseudomonadati</taxon>
        <taxon>Pseudomonadota</taxon>
        <taxon>Betaproteobacteria</taxon>
        <taxon>Rhodocyclales</taxon>
        <taxon>Zoogloeaceae</taxon>
        <taxon>Pseudothauera</taxon>
    </lineage>
</organism>
<accession>A0A4S4B372</accession>
<dbReference type="PROSITE" id="PS51186">
    <property type="entry name" value="GNAT"/>
    <property type="match status" value="1"/>
</dbReference>
<evidence type="ECO:0000256" key="4">
    <source>
        <dbReference type="ARBA" id="ARBA00023315"/>
    </source>
</evidence>
<dbReference type="SUPFAM" id="SSF55729">
    <property type="entry name" value="Acyl-CoA N-acyltransferases (Nat)"/>
    <property type="match status" value="1"/>
</dbReference>
<comment type="caution">
    <text evidence="8">The sequence shown here is derived from an EMBL/GenBank/DDBJ whole genome shotgun (WGS) entry which is preliminary data.</text>
</comment>
<keyword evidence="4 5" id="KW-0012">Acyltransferase</keyword>
<dbReference type="Pfam" id="PF00583">
    <property type="entry name" value="Acetyltransf_1"/>
    <property type="match status" value="1"/>
</dbReference>
<dbReference type="OrthoDB" id="9796919at2"/>
<proteinExistence type="inferred from homology"/>
<comment type="catalytic activity">
    <reaction evidence="5 6">
        <text>N-terminal L-alanyl-[ribosomal protein bS18] + acetyl-CoA = N-terminal N(alpha)-acetyl-L-alanyl-[ribosomal protein bS18] + CoA + H(+)</text>
        <dbReference type="Rhea" id="RHEA:43756"/>
        <dbReference type="Rhea" id="RHEA-COMP:10676"/>
        <dbReference type="Rhea" id="RHEA-COMP:10677"/>
        <dbReference type="ChEBI" id="CHEBI:15378"/>
        <dbReference type="ChEBI" id="CHEBI:57287"/>
        <dbReference type="ChEBI" id="CHEBI:57288"/>
        <dbReference type="ChEBI" id="CHEBI:64718"/>
        <dbReference type="ChEBI" id="CHEBI:83683"/>
        <dbReference type="EC" id="2.3.1.266"/>
    </reaction>
</comment>
<dbReference type="AlphaFoldDB" id="A0A4S4B372"/>
<evidence type="ECO:0000256" key="3">
    <source>
        <dbReference type="ARBA" id="ARBA00022679"/>
    </source>
</evidence>
<evidence type="ECO:0000256" key="1">
    <source>
        <dbReference type="ARBA" id="ARBA00005395"/>
    </source>
</evidence>